<dbReference type="STRING" id="1526571.AT746_18680"/>
<dbReference type="EC" id="2.5.1.39" evidence="12 13"/>
<feature type="transmembrane region" description="Helical" evidence="12">
    <location>
        <begin position="39"/>
        <end position="64"/>
    </location>
</feature>
<reference evidence="14 15" key="1">
    <citation type="submission" date="2015-12" db="EMBL/GenBank/DDBJ databases">
        <title>Complete genome of Lacimicrobium alkaliphilum KCTC 32984.</title>
        <authorList>
            <person name="Kim S.-G."/>
            <person name="Lee Y.-J."/>
        </authorList>
    </citation>
    <scope>NUCLEOTIDE SEQUENCE [LARGE SCALE GENOMIC DNA]</scope>
    <source>
        <strain evidence="14 15">YelD216</strain>
    </source>
</reference>
<comment type="similarity">
    <text evidence="3 12">Belongs to the UbiA prenyltransferase family.</text>
</comment>
<keyword evidence="4 12" id="KW-1003">Cell membrane</keyword>
<evidence type="ECO:0000256" key="10">
    <source>
        <dbReference type="ARBA" id="ARBA00022989"/>
    </source>
</evidence>
<feature type="transmembrane region" description="Helical" evidence="12">
    <location>
        <begin position="138"/>
        <end position="158"/>
    </location>
</feature>
<dbReference type="GO" id="GO:0006744">
    <property type="term" value="P:ubiquinone biosynthetic process"/>
    <property type="evidence" value="ECO:0007669"/>
    <property type="project" value="UniProtKB-UniRule"/>
</dbReference>
<evidence type="ECO:0000256" key="3">
    <source>
        <dbReference type="ARBA" id="ARBA00005985"/>
    </source>
</evidence>
<evidence type="ECO:0000256" key="2">
    <source>
        <dbReference type="ARBA" id="ARBA00004141"/>
    </source>
</evidence>
<dbReference type="InterPro" id="IPR006370">
    <property type="entry name" value="HB_polyprenyltransferase-like"/>
</dbReference>
<keyword evidence="5 12" id="KW-0997">Cell inner membrane</keyword>
<evidence type="ECO:0000256" key="9">
    <source>
        <dbReference type="ARBA" id="ARBA00022842"/>
    </source>
</evidence>
<feature type="transmembrane region" description="Helical" evidence="12">
    <location>
        <begin position="85"/>
        <end position="107"/>
    </location>
</feature>
<feature type="transmembrane region" description="Helical" evidence="12">
    <location>
        <begin position="17"/>
        <end position="33"/>
    </location>
</feature>
<organism evidence="14 15">
    <name type="scientific">Lacimicrobium alkaliphilum</name>
    <dbReference type="NCBI Taxonomy" id="1526571"/>
    <lineage>
        <taxon>Bacteria</taxon>
        <taxon>Pseudomonadati</taxon>
        <taxon>Pseudomonadota</taxon>
        <taxon>Gammaproteobacteria</taxon>
        <taxon>Alteromonadales</taxon>
        <taxon>Alteromonadaceae</taxon>
        <taxon>Lacimicrobium</taxon>
    </lineage>
</organism>
<dbReference type="InterPro" id="IPR044878">
    <property type="entry name" value="UbiA_sf"/>
</dbReference>
<evidence type="ECO:0000256" key="8">
    <source>
        <dbReference type="ARBA" id="ARBA00022692"/>
    </source>
</evidence>
<dbReference type="GO" id="GO:0008412">
    <property type="term" value="F:4-hydroxybenzoate polyprenyltransferase activity"/>
    <property type="evidence" value="ECO:0007669"/>
    <property type="project" value="UniProtKB-UniRule"/>
</dbReference>
<keyword evidence="7 12" id="KW-0831">Ubiquinone biosynthesis</keyword>
<proteinExistence type="inferred from homology"/>
<keyword evidence="6 12" id="KW-0808">Transferase</keyword>
<gene>
    <name evidence="12 14" type="primary">ubiA</name>
    <name evidence="14" type="ORF">AT746_18680</name>
</gene>
<dbReference type="Gene3D" id="1.20.120.1780">
    <property type="entry name" value="UbiA prenyltransferase"/>
    <property type="match status" value="1"/>
</dbReference>
<evidence type="ECO:0000256" key="6">
    <source>
        <dbReference type="ARBA" id="ARBA00022679"/>
    </source>
</evidence>
<comment type="function">
    <text evidence="12">Catalyzes the prenylation of para-hydroxybenzoate (PHB) with an all-trans polyprenyl group. Mediates the second step in the final reaction sequence of ubiquinone-8 (UQ-8) biosynthesis, which is the condensation of the polyisoprenoid side chain with PHB, generating the first membrane-bound Q intermediate 3-octaprenyl-4-hydroxybenzoate.</text>
</comment>
<sequence>MSRFSGYLRLMRIDKPIGIYLLLWPTYWALWLAEMGTPHWSLLVIFTLGVFLMRAAGCVINDYADRHIDGQVRRTAQRPIVAGEVTGHQALMLFFILVVLSFLLVLLLNWQTIVLSIGALLLAACYPFMKRYTHLPQVVLGAAFSWAIPMAFMATIEILPWWSWVLYLANLLWIVAYDTQYAMVDRDDDLQIGVKSTAILFGRYDRLIIGLLQVISLALLVWLGMLLELGAIYYLACTGCAVLVIYQQYLIAGRERDKCFRAFLNNHYFGMILTLGLIGSLSF</sequence>
<name>A0A0U2ZP71_9ALTE</name>
<dbReference type="Pfam" id="PF01040">
    <property type="entry name" value="UbiA"/>
    <property type="match status" value="1"/>
</dbReference>
<evidence type="ECO:0000256" key="12">
    <source>
        <dbReference type="HAMAP-Rule" id="MF_01635"/>
    </source>
</evidence>
<evidence type="ECO:0000313" key="15">
    <source>
        <dbReference type="Proteomes" id="UP000068447"/>
    </source>
</evidence>
<evidence type="ECO:0000256" key="7">
    <source>
        <dbReference type="ARBA" id="ARBA00022688"/>
    </source>
</evidence>
<dbReference type="GO" id="GO:0005886">
    <property type="term" value="C:plasma membrane"/>
    <property type="evidence" value="ECO:0007669"/>
    <property type="project" value="UniProtKB-SubCell"/>
</dbReference>
<feature type="transmembrane region" description="Helical" evidence="12">
    <location>
        <begin position="231"/>
        <end position="251"/>
    </location>
</feature>
<feature type="transmembrane region" description="Helical" evidence="12">
    <location>
        <begin position="263"/>
        <end position="282"/>
    </location>
</feature>
<dbReference type="PROSITE" id="PS00943">
    <property type="entry name" value="UBIA"/>
    <property type="match status" value="1"/>
</dbReference>
<dbReference type="EMBL" id="CP013650">
    <property type="protein sequence ID" value="ALT00093.1"/>
    <property type="molecule type" value="Genomic_DNA"/>
</dbReference>
<dbReference type="InterPro" id="IPR039653">
    <property type="entry name" value="Prenyltransferase"/>
</dbReference>
<feature type="transmembrane region" description="Helical" evidence="12">
    <location>
        <begin position="164"/>
        <end position="184"/>
    </location>
</feature>
<evidence type="ECO:0000256" key="11">
    <source>
        <dbReference type="ARBA" id="ARBA00023136"/>
    </source>
</evidence>
<evidence type="ECO:0000256" key="1">
    <source>
        <dbReference type="ARBA" id="ARBA00001946"/>
    </source>
</evidence>
<dbReference type="InterPro" id="IPR030470">
    <property type="entry name" value="UbiA_prenylTrfase_CS"/>
</dbReference>
<protein>
    <recommendedName>
        <fullName evidence="12 13">4-hydroxybenzoate octaprenyltransferase</fullName>
        <ecNumber evidence="12 13">2.5.1.39</ecNumber>
    </recommendedName>
    <alternativeName>
        <fullName evidence="12">4-HB polyprenyltransferase</fullName>
    </alternativeName>
</protein>
<evidence type="ECO:0000313" key="14">
    <source>
        <dbReference type="EMBL" id="ALT00093.1"/>
    </source>
</evidence>
<keyword evidence="11 12" id="KW-0472">Membrane</keyword>
<dbReference type="UniPathway" id="UPA00232"/>
<dbReference type="PANTHER" id="PTHR11048:SF28">
    <property type="entry name" value="4-HYDROXYBENZOATE POLYPRENYLTRANSFERASE, MITOCHONDRIAL"/>
    <property type="match status" value="1"/>
</dbReference>
<dbReference type="RefSeq" id="WP_062483515.1">
    <property type="nucleotide sequence ID" value="NZ_CP013650.1"/>
</dbReference>
<evidence type="ECO:0000256" key="13">
    <source>
        <dbReference type="NCBIfam" id="TIGR01474"/>
    </source>
</evidence>
<feature type="transmembrane region" description="Helical" evidence="12">
    <location>
        <begin position="113"/>
        <end position="129"/>
    </location>
</feature>
<dbReference type="FunFam" id="1.10.357.140:FF:000002">
    <property type="entry name" value="4-hydroxybenzoate octaprenyltransferase"/>
    <property type="match status" value="1"/>
</dbReference>
<feature type="transmembrane region" description="Helical" evidence="12">
    <location>
        <begin position="204"/>
        <end position="225"/>
    </location>
</feature>
<comment type="pathway">
    <text evidence="12">Cofactor biosynthesis; ubiquinone biosynthesis.</text>
</comment>
<accession>A0A0U2ZP71</accession>
<dbReference type="CDD" id="cd13959">
    <property type="entry name" value="PT_UbiA_COQ2"/>
    <property type="match status" value="1"/>
</dbReference>
<dbReference type="PANTHER" id="PTHR11048">
    <property type="entry name" value="PRENYLTRANSFERASES"/>
    <property type="match status" value="1"/>
</dbReference>
<dbReference type="Gene3D" id="1.10.357.140">
    <property type="entry name" value="UbiA prenyltransferase"/>
    <property type="match status" value="1"/>
</dbReference>
<evidence type="ECO:0000256" key="5">
    <source>
        <dbReference type="ARBA" id="ARBA00022519"/>
    </source>
</evidence>
<dbReference type="HAMAP" id="MF_01635">
    <property type="entry name" value="UbiA"/>
    <property type="match status" value="1"/>
</dbReference>
<dbReference type="InterPro" id="IPR000537">
    <property type="entry name" value="UbiA_prenyltransferase"/>
</dbReference>
<comment type="cofactor">
    <cofactor evidence="1 12">
        <name>Mg(2+)</name>
        <dbReference type="ChEBI" id="CHEBI:18420"/>
    </cofactor>
</comment>
<comment type="subcellular location">
    <subcellularLocation>
        <location evidence="12">Cell inner membrane</location>
        <topology evidence="12">Multi-pass membrane protein</topology>
    </subcellularLocation>
    <subcellularLocation>
        <location evidence="2">Membrane</location>
        <topology evidence="2">Multi-pass membrane protein</topology>
    </subcellularLocation>
</comment>
<dbReference type="Proteomes" id="UP000068447">
    <property type="component" value="Chromosome"/>
</dbReference>
<keyword evidence="8 12" id="KW-0812">Transmembrane</keyword>
<keyword evidence="9 12" id="KW-0460">Magnesium</keyword>
<dbReference type="OrthoDB" id="9782418at2"/>
<keyword evidence="15" id="KW-1185">Reference proteome</keyword>
<dbReference type="KEGG" id="lal:AT746_18680"/>
<dbReference type="NCBIfam" id="TIGR01474">
    <property type="entry name" value="ubiA_proteo"/>
    <property type="match status" value="1"/>
</dbReference>
<comment type="catalytic activity">
    <reaction evidence="12">
        <text>all-trans-octaprenyl diphosphate + 4-hydroxybenzoate = 4-hydroxy-3-(all-trans-octaprenyl)benzoate + diphosphate</text>
        <dbReference type="Rhea" id="RHEA:27782"/>
        <dbReference type="ChEBI" id="CHEBI:1617"/>
        <dbReference type="ChEBI" id="CHEBI:17879"/>
        <dbReference type="ChEBI" id="CHEBI:33019"/>
        <dbReference type="ChEBI" id="CHEBI:57711"/>
        <dbReference type="EC" id="2.5.1.39"/>
    </reaction>
</comment>
<dbReference type="AlphaFoldDB" id="A0A0U2ZP71"/>
<evidence type="ECO:0000256" key="4">
    <source>
        <dbReference type="ARBA" id="ARBA00022475"/>
    </source>
</evidence>
<keyword evidence="10 12" id="KW-1133">Transmembrane helix</keyword>
<dbReference type="FunFam" id="1.20.120.1780:FF:000001">
    <property type="entry name" value="4-hydroxybenzoate octaprenyltransferase"/>
    <property type="match status" value="1"/>
</dbReference>